<feature type="non-terminal residue" evidence="2">
    <location>
        <position position="1"/>
    </location>
</feature>
<reference evidence="2" key="1">
    <citation type="submission" date="2018-05" db="EMBL/GenBank/DDBJ databases">
        <title>Draft genome of Mucuna pruriens seed.</title>
        <authorList>
            <person name="Nnadi N.E."/>
            <person name="Vos R."/>
            <person name="Hasami M.H."/>
            <person name="Devisetty U.K."/>
            <person name="Aguiy J.C."/>
        </authorList>
    </citation>
    <scope>NUCLEOTIDE SEQUENCE [LARGE SCALE GENOMIC DNA]</scope>
    <source>
        <strain evidence="2">JCA_2017</strain>
    </source>
</reference>
<accession>A0A371G5F8</accession>
<evidence type="ECO:0000313" key="3">
    <source>
        <dbReference type="Proteomes" id="UP000257109"/>
    </source>
</evidence>
<gene>
    <name evidence="2" type="primary">GIN1</name>
    <name evidence="2" type="ORF">CR513_33004</name>
</gene>
<dbReference type="CDD" id="cd09279">
    <property type="entry name" value="RNase_HI_like"/>
    <property type="match status" value="1"/>
</dbReference>
<organism evidence="2 3">
    <name type="scientific">Mucuna pruriens</name>
    <name type="common">Velvet bean</name>
    <name type="synonym">Dolichos pruriens</name>
    <dbReference type="NCBI Taxonomy" id="157652"/>
    <lineage>
        <taxon>Eukaryota</taxon>
        <taxon>Viridiplantae</taxon>
        <taxon>Streptophyta</taxon>
        <taxon>Embryophyta</taxon>
        <taxon>Tracheophyta</taxon>
        <taxon>Spermatophyta</taxon>
        <taxon>Magnoliopsida</taxon>
        <taxon>eudicotyledons</taxon>
        <taxon>Gunneridae</taxon>
        <taxon>Pentapetalae</taxon>
        <taxon>rosids</taxon>
        <taxon>fabids</taxon>
        <taxon>Fabales</taxon>
        <taxon>Fabaceae</taxon>
        <taxon>Papilionoideae</taxon>
        <taxon>50 kb inversion clade</taxon>
        <taxon>NPAAA clade</taxon>
        <taxon>indigoferoid/millettioid clade</taxon>
        <taxon>Phaseoleae</taxon>
        <taxon>Mucuna</taxon>
    </lineage>
</organism>
<dbReference type="Proteomes" id="UP000257109">
    <property type="component" value="Unassembled WGS sequence"/>
</dbReference>
<protein>
    <submittedName>
        <fullName evidence="2">Gypsy retrotransposon integrase-like protein 1</fullName>
    </submittedName>
</protein>
<dbReference type="InterPro" id="IPR001584">
    <property type="entry name" value="Integrase_cat-core"/>
</dbReference>
<evidence type="ECO:0000259" key="1">
    <source>
        <dbReference type="PROSITE" id="PS50994"/>
    </source>
</evidence>
<dbReference type="GO" id="GO:0015074">
    <property type="term" value="P:DNA integration"/>
    <property type="evidence" value="ECO:0007669"/>
    <property type="project" value="InterPro"/>
</dbReference>
<keyword evidence="3" id="KW-1185">Reference proteome</keyword>
<dbReference type="Pfam" id="PF13456">
    <property type="entry name" value="RVT_3"/>
    <property type="match status" value="1"/>
</dbReference>
<dbReference type="Gene3D" id="3.30.420.10">
    <property type="entry name" value="Ribonuclease H-like superfamily/Ribonuclease H"/>
    <property type="match status" value="2"/>
</dbReference>
<dbReference type="GO" id="GO:0003676">
    <property type="term" value="F:nucleic acid binding"/>
    <property type="evidence" value="ECO:0007669"/>
    <property type="project" value="InterPro"/>
</dbReference>
<dbReference type="AlphaFoldDB" id="A0A371G5F8"/>
<dbReference type="PANTHER" id="PTHR48475:SF1">
    <property type="entry name" value="RNASE H TYPE-1 DOMAIN-CONTAINING PROTEIN"/>
    <property type="match status" value="1"/>
</dbReference>
<dbReference type="Gene3D" id="1.10.340.70">
    <property type="match status" value="1"/>
</dbReference>
<proteinExistence type="predicted"/>
<dbReference type="EMBL" id="QJKJ01006711">
    <property type="protein sequence ID" value="RDX85757.1"/>
    <property type="molecule type" value="Genomic_DNA"/>
</dbReference>
<dbReference type="Pfam" id="PF17921">
    <property type="entry name" value="Integrase_H2C2"/>
    <property type="match status" value="1"/>
</dbReference>
<dbReference type="PROSITE" id="PS50994">
    <property type="entry name" value="INTEGRASE"/>
    <property type="match status" value="1"/>
</dbReference>
<name>A0A371G5F8_MUCPR</name>
<dbReference type="InterPro" id="IPR036397">
    <property type="entry name" value="RNaseH_sf"/>
</dbReference>
<feature type="domain" description="Integrase catalytic" evidence="1">
    <location>
        <begin position="267"/>
        <end position="417"/>
    </location>
</feature>
<dbReference type="GO" id="GO:0004523">
    <property type="term" value="F:RNA-DNA hybrid ribonuclease activity"/>
    <property type="evidence" value="ECO:0007669"/>
    <property type="project" value="InterPro"/>
</dbReference>
<comment type="caution">
    <text evidence="2">The sequence shown here is derived from an EMBL/GenBank/DDBJ whole genome shotgun (WGS) entry which is preliminary data.</text>
</comment>
<dbReference type="InterPro" id="IPR041588">
    <property type="entry name" value="Integrase_H2C2"/>
</dbReference>
<dbReference type="SUPFAM" id="SSF53098">
    <property type="entry name" value="Ribonuclease H-like"/>
    <property type="match status" value="2"/>
</dbReference>
<dbReference type="InterPro" id="IPR002156">
    <property type="entry name" value="RNaseH_domain"/>
</dbReference>
<dbReference type="InterPro" id="IPR012337">
    <property type="entry name" value="RNaseH-like_sf"/>
</dbReference>
<dbReference type="OrthoDB" id="2016337at2759"/>
<evidence type="ECO:0000313" key="2">
    <source>
        <dbReference type="EMBL" id="RDX85757.1"/>
    </source>
</evidence>
<sequence length="441" mass="51115">MESESRPNWTSGSCASNLLGNGIRVVLASPKGQYFPFLARLGFDYTNNMAEYEACTMGITMAIEHHVKTLTVFGDSTLVIYQLREEWEMRDTKLIHYHNHIMEMSEHFNKITFLFVPQDDNQMADALATLSAMLQVNRGQEITIHVRQQVRMEHFQHLDQNKTENDKRTLRRLVTGFFLSKAILYKRGKDPTLLCWVADWEVKKIMKEVHEGAFETHTNNHALARKILRVGYYWTQMESDYCQYVKRCMKCQIYADNIHVAPSTLHNLATPWSFSMWGLDMIGPIETKVSNKHRFILVAIEYFTKWVEVASYASVTRSIVYDLPAHIITDNGTNLNNKMMTELCVQFKIKHHNSMPYHPKMNGVVEEANKNIKKIVQKMVVTYKDWHDMLPYALHGYRTSIRTSTGETPYSLVYGIEAVLLVEVEIPFLRVLAEIELSDAE</sequence>
<dbReference type="PANTHER" id="PTHR48475">
    <property type="entry name" value="RIBONUCLEASE H"/>
    <property type="match status" value="1"/>
</dbReference>